<dbReference type="AlphaFoldDB" id="A0A9P5M9N4"/>
<feature type="transmembrane region" description="Helical" evidence="7">
    <location>
        <begin position="23"/>
        <end position="43"/>
    </location>
</feature>
<feature type="region of interest" description="Disordered" evidence="6">
    <location>
        <begin position="305"/>
        <end position="337"/>
    </location>
</feature>
<dbReference type="GeneID" id="62143597"/>
<keyword evidence="4 7" id="KW-0472">Membrane</keyword>
<organism evidence="9 10">
    <name type="scientific">Botrytis byssoidea</name>
    <dbReference type="NCBI Taxonomy" id="139641"/>
    <lineage>
        <taxon>Eukaryota</taxon>
        <taxon>Fungi</taxon>
        <taxon>Dikarya</taxon>
        <taxon>Ascomycota</taxon>
        <taxon>Pezizomycotina</taxon>
        <taxon>Leotiomycetes</taxon>
        <taxon>Helotiales</taxon>
        <taxon>Sclerotiniaceae</taxon>
        <taxon>Botrytis</taxon>
    </lineage>
</organism>
<accession>A0A9P5M9N4</accession>
<evidence type="ECO:0000256" key="1">
    <source>
        <dbReference type="ARBA" id="ARBA00004141"/>
    </source>
</evidence>
<feature type="transmembrane region" description="Helical" evidence="7">
    <location>
        <begin position="187"/>
        <end position="210"/>
    </location>
</feature>
<keyword evidence="2 7" id="KW-0812">Transmembrane</keyword>
<feature type="region of interest" description="Disordered" evidence="6">
    <location>
        <begin position="345"/>
        <end position="364"/>
    </location>
</feature>
<protein>
    <recommendedName>
        <fullName evidence="8">Rhodopsin domain-containing protein</fullName>
    </recommendedName>
</protein>
<feature type="domain" description="Rhodopsin" evidence="8">
    <location>
        <begin position="48"/>
        <end position="287"/>
    </location>
</feature>
<feature type="transmembrane region" description="Helical" evidence="7">
    <location>
        <begin position="104"/>
        <end position="129"/>
    </location>
</feature>
<evidence type="ECO:0000256" key="2">
    <source>
        <dbReference type="ARBA" id="ARBA00022692"/>
    </source>
</evidence>
<sequence>MSSYDGIVYSIPPPPGITPNSQAPYHAAGLVVVICVFVPLAIIAVSVRTFTRSRIVRIFAADDYVMIFALLTSIALTGCILNLLDYGLGKHLYDVPLDDLYPNFLKINVIAAMLFCAATGMAKTSVLLFYRRIFPSRQFHFVIWCLVAFTFCYSSASVLANLFSCRPISASWDIQYAGTAKCINRPVFYFAQAGLGIATDFATVTAPLPMMWNLQIPIRQKIGVGGILIMGSFVCVVSIIRLKSLYVLLKGTDLTLDTVDALLWCVIELNLSIVGGCAPTLRPFMRKYCPKVLGSSGRMYGSGDAHHGKGHSYPLKSHYKSNPATKDNKSRLGIPGVSTVTGENESEEFIIGQKSNPRDDSEFGGIVRTVDFGYEDGVEQRER</sequence>
<comment type="caution">
    <text evidence="9">The sequence shown here is derived from an EMBL/GenBank/DDBJ whole genome shotgun (WGS) entry which is preliminary data.</text>
</comment>
<dbReference type="Proteomes" id="UP000710849">
    <property type="component" value="Unassembled WGS sequence"/>
</dbReference>
<evidence type="ECO:0000256" key="4">
    <source>
        <dbReference type="ARBA" id="ARBA00023136"/>
    </source>
</evidence>
<feature type="transmembrane region" description="Helical" evidence="7">
    <location>
        <begin position="141"/>
        <end position="163"/>
    </location>
</feature>
<evidence type="ECO:0000256" key="7">
    <source>
        <dbReference type="SAM" id="Phobius"/>
    </source>
</evidence>
<dbReference type="InterPro" id="IPR049326">
    <property type="entry name" value="Rhodopsin_dom_fungi"/>
</dbReference>
<evidence type="ECO:0000313" key="9">
    <source>
        <dbReference type="EMBL" id="KAF7954749.1"/>
    </source>
</evidence>
<dbReference type="Pfam" id="PF20684">
    <property type="entry name" value="Fung_rhodopsin"/>
    <property type="match status" value="1"/>
</dbReference>
<gene>
    <name evidence="9" type="ORF">EAE97_000008</name>
</gene>
<feature type="transmembrane region" description="Helical" evidence="7">
    <location>
        <begin position="222"/>
        <end position="241"/>
    </location>
</feature>
<reference evidence="9 10" key="1">
    <citation type="journal article" date="2020" name="Genome Biol. Evol.">
        <title>Comparative genomics of Sclerotiniaceae.</title>
        <authorList>
            <person name="Valero Jimenez C.A."/>
            <person name="Steentjes M."/>
            <person name="Scholten O.E."/>
            <person name="Van Kan J.A.L."/>
        </authorList>
    </citation>
    <scope>NUCLEOTIDE SEQUENCE [LARGE SCALE GENOMIC DNA]</scope>
    <source>
        <strain evidence="9 10">MUCL 94</strain>
    </source>
</reference>
<keyword evidence="3 7" id="KW-1133">Transmembrane helix</keyword>
<dbReference type="GO" id="GO:0016020">
    <property type="term" value="C:membrane"/>
    <property type="evidence" value="ECO:0007669"/>
    <property type="project" value="UniProtKB-SubCell"/>
</dbReference>
<keyword evidence="10" id="KW-1185">Reference proteome</keyword>
<dbReference type="EMBL" id="RCSW01000001">
    <property type="protein sequence ID" value="KAF7954749.1"/>
    <property type="molecule type" value="Genomic_DNA"/>
</dbReference>
<proteinExistence type="inferred from homology"/>
<feature type="transmembrane region" description="Helical" evidence="7">
    <location>
        <begin position="64"/>
        <end position="84"/>
    </location>
</feature>
<name>A0A9P5M9N4_9HELO</name>
<evidence type="ECO:0000256" key="6">
    <source>
        <dbReference type="SAM" id="MobiDB-lite"/>
    </source>
</evidence>
<dbReference type="PANTHER" id="PTHR33048">
    <property type="entry name" value="PTH11-LIKE INTEGRAL MEMBRANE PROTEIN (AFU_ORTHOLOGUE AFUA_5G11245)"/>
    <property type="match status" value="1"/>
</dbReference>
<comment type="similarity">
    <text evidence="5">Belongs to the SAT4 family.</text>
</comment>
<comment type="subcellular location">
    <subcellularLocation>
        <location evidence="1">Membrane</location>
        <topology evidence="1">Multi-pass membrane protein</topology>
    </subcellularLocation>
</comment>
<dbReference type="RefSeq" id="XP_038737879.1">
    <property type="nucleotide sequence ID" value="XM_038870518.1"/>
</dbReference>
<evidence type="ECO:0000256" key="5">
    <source>
        <dbReference type="ARBA" id="ARBA00038359"/>
    </source>
</evidence>
<evidence type="ECO:0000313" key="10">
    <source>
        <dbReference type="Proteomes" id="UP000710849"/>
    </source>
</evidence>
<evidence type="ECO:0000259" key="8">
    <source>
        <dbReference type="Pfam" id="PF20684"/>
    </source>
</evidence>
<evidence type="ECO:0000256" key="3">
    <source>
        <dbReference type="ARBA" id="ARBA00022989"/>
    </source>
</evidence>
<dbReference type="InterPro" id="IPR052337">
    <property type="entry name" value="SAT4-like"/>
</dbReference>
<dbReference type="PANTHER" id="PTHR33048:SF47">
    <property type="entry name" value="INTEGRAL MEMBRANE PROTEIN-RELATED"/>
    <property type="match status" value="1"/>
</dbReference>